<evidence type="ECO:0000256" key="2">
    <source>
        <dbReference type="ARBA" id="ARBA00023043"/>
    </source>
</evidence>
<evidence type="ECO:0000313" key="5">
    <source>
        <dbReference type="Proteomes" id="UP001652740"/>
    </source>
</evidence>
<evidence type="ECO:0000256" key="1">
    <source>
        <dbReference type="ARBA" id="ARBA00022737"/>
    </source>
</evidence>
<dbReference type="PROSITE" id="PS50088">
    <property type="entry name" value="ANK_REPEAT"/>
    <property type="match status" value="3"/>
</dbReference>
<dbReference type="RefSeq" id="XP_052755469.1">
    <property type="nucleotide sequence ID" value="XM_052899509.1"/>
</dbReference>
<feature type="repeat" description="ANK" evidence="3">
    <location>
        <begin position="122"/>
        <end position="154"/>
    </location>
</feature>
<evidence type="ECO:0000256" key="4">
    <source>
        <dbReference type="SAM" id="MobiDB-lite"/>
    </source>
</evidence>
<dbReference type="PRINTS" id="PR01415">
    <property type="entry name" value="ANKYRIN"/>
</dbReference>
<feature type="repeat" description="ANK" evidence="3">
    <location>
        <begin position="89"/>
        <end position="121"/>
    </location>
</feature>
<dbReference type="InterPro" id="IPR036770">
    <property type="entry name" value="Ankyrin_rpt-contain_sf"/>
</dbReference>
<dbReference type="RefSeq" id="XP_052755468.1">
    <property type="nucleotide sequence ID" value="XM_052899508.1"/>
</dbReference>
<feature type="region of interest" description="Disordered" evidence="4">
    <location>
        <begin position="258"/>
        <end position="292"/>
    </location>
</feature>
<dbReference type="Proteomes" id="UP001652740">
    <property type="component" value="Unplaced"/>
</dbReference>
<dbReference type="SUPFAM" id="SSF48403">
    <property type="entry name" value="Ankyrin repeat"/>
    <property type="match status" value="1"/>
</dbReference>
<gene>
    <name evidence="6 7 8 9" type="primary">LOC113519156</name>
</gene>
<dbReference type="PANTHER" id="PTHR24171:SF9">
    <property type="entry name" value="ANKYRIN REPEAT DOMAIN-CONTAINING PROTEIN 39"/>
    <property type="match status" value="1"/>
</dbReference>
<keyword evidence="1" id="KW-0677">Repeat</keyword>
<feature type="region of interest" description="Disordered" evidence="4">
    <location>
        <begin position="465"/>
        <end position="513"/>
    </location>
</feature>
<feature type="compositionally biased region" description="Gly residues" evidence="4">
    <location>
        <begin position="281"/>
        <end position="290"/>
    </location>
</feature>
<accession>A0ABM3MW27</accession>
<sequence>MTTDLCTEDVVVQITAPHIISPETEASQGGGGGGGGGTRTAGAAGGGGEGGVPRVVKLGRRLLLAARAGDTALVLELMAEGAPFTTDWLGTSPLHLAASNAHVDTCAVLLRAGVSRDARTKVERTPLHLAAYAGHAAVARLLLRHGAAVDCRDMLRMTPLHWAAERGHAAVAAALLQHGADPRALCKFRRTPRQLAARRRHAHLLALLDAAPAASTAAAADEILEENEELHSQEFPTLQRISEIKTNMSMPKIQEEAMKTEENCEANESHSTSGGNDADEGGGGGGGGGNESETAAAALLRRHGITLLPTDDGSTVLSALQSGRTVVLSDAGKLMLKESGEKTQPTTPAASSKLAGQQKGVVLTATPVKTPPKPGVKIFTINNKLLAIPKDNNKLPIKKIINPQDMQIVNVDGTQVKFVQLAADAKIVSPRKPVQLKAKAKLAPRPPVKIIMNKANYDRLVAGAAPSAPSTPAAPVTLQPSAGTGAAEGAEGAEGARGADGGAEAEGEEERTRLRTQLAAARRAVAAALSAELAACRARLARIERPH</sequence>
<protein>
    <submittedName>
        <fullName evidence="6 7">Protein phosphatase 1 regulatory subunit 12C isoform X1</fullName>
    </submittedName>
</protein>
<feature type="region of interest" description="Disordered" evidence="4">
    <location>
        <begin position="18"/>
        <end position="50"/>
    </location>
</feature>
<dbReference type="GeneID" id="113519156"/>
<evidence type="ECO:0000313" key="6">
    <source>
        <dbReference type="RefSeq" id="XP_052755468.1"/>
    </source>
</evidence>
<dbReference type="InterPro" id="IPR002110">
    <property type="entry name" value="Ankyrin_rpt"/>
</dbReference>
<evidence type="ECO:0000313" key="7">
    <source>
        <dbReference type="RefSeq" id="XP_052755469.1"/>
    </source>
</evidence>
<keyword evidence="2 3" id="KW-0040">ANK repeat</keyword>
<feature type="repeat" description="ANK" evidence="3">
    <location>
        <begin position="155"/>
        <end position="187"/>
    </location>
</feature>
<reference evidence="6 7" key="1">
    <citation type="submission" date="2025-05" db="UniProtKB">
        <authorList>
            <consortium name="RefSeq"/>
        </authorList>
    </citation>
    <scope>IDENTIFICATION</scope>
    <source>
        <tissue evidence="6 7">Whole larvae</tissue>
    </source>
</reference>
<evidence type="ECO:0000256" key="3">
    <source>
        <dbReference type="PROSITE-ProRule" id="PRU00023"/>
    </source>
</evidence>
<feature type="compositionally biased region" description="Low complexity" evidence="4">
    <location>
        <begin position="465"/>
        <end position="490"/>
    </location>
</feature>
<evidence type="ECO:0000313" key="9">
    <source>
        <dbReference type="RefSeq" id="XP_052755471.1"/>
    </source>
</evidence>
<evidence type="ECO:0000313" key="8">
    <source>
        <dbReference type="RefSeq" id="XP_052755470.1"/>
    </source>
</evidence>
<dbReference type="RefSeq" id="XP_052755470.1">
    <property type="nucleotide sequence ID" value="XM_052899510.1"/>
</dbReference>
<dbReference type="RefSeq" id="XP_052755471.1">
    <property type="nucleotide sequence ID" value="XM_052899511.1"/>
</dbReference>
<keyword evidence="5" id="KW-1185">Reference proteome</keyword>
<feature type="compositionally biased region" description="Gly residues" evidence="4">
    <location>
        <begin position="28"/>
        <end position="50"/>
    </location>
</feature>
<proteinExistence type="predicted"/>
<dbReference type="Gene3D" id="1.25.40.20">
    <property type="entry name" value="Ankyrin repeat-containing domain"/>
    <property type="match status" value="1"/>
</dbReference>
<dbReference type="Pfam" id="PF00023">
    <property type="entry name" value="Ank"/>
    <property type="match status" value="1"/>
</dbReference>
<dbReference type="PANTHER" id="PTHR24171">
    <property type="entry name" value="ANKYRIN REPEAT DOMAIN-CONTAINING PROTEIN 39-RELATED"/>
    <property type="match status" value="1"/>
</dbReference>
<dbReference type="PROSITE" id="PS50297">
    <property type="entry name" value="ANK_REP_REGION"/>
    <property type="match status" value="3"/>
</dbReference>
<organism evidence="5 7">
    <name type="scientific">Galleria mellonella</name>
    <name type="common">Greater wax moth</name>
    <dbReference type="NCBI Taxonomy" id="7137"/>
    <lineage>
        <taxon>Eukaryota</taxon>
        <taxon>Metazoa</taxon>
        <taxon>Ecdysozoa</taxon>
        <taxon>Arthropoda</taxon>
        <taxon>Hexapoda</taxon>
        <taxon>Insecta</taxon>
        <taxon>Pterygota</taxon>
        <taxon>Neoptera</taxon>
        <taxon>Endopterygota</taxon>
        <taxon>Lepidoptera</taxon>
        <taxon>Glossata</taxon>
        <taxon>Ditrysia</taxon>
        <taxon>Pyraloidea</taxon>
        <taxon>Pyralidae</taxon>
        <taxon>Galleriinae</taxon>
        <taxon>Galleria</taxon>
    </lineage>
</organism>
<name>A0ABM3MW27_GALME</name>
<dbReference type="Pfam" id="PF12796">
    <property type="entry name" value="Ank_2"/>
    <property type="match status" value="1"/>
</dbReference>
<dbReference type="SMART" id="SM00248">
    <property type="entry name" value="ANK"/>
    <property type="match status" value="4"/>
</dbReference>